<dbReference type="CDD" id="cd00090">
    <property type="entry name" value="HTH_ARSR"/>
    <property type="match status" value="1"/>
</dbReference>
<dbReference type="SUPFAM" id="SSF46785">
    <property type="entry name" value="Winged helix' DNA-binding domain"/>
    <property type="match status" value="1"/>
</dbReference>
<dbReference type="RefSeq" id="WP_369332415.1">
    <property type="nucleotide sequence ID" value="NZ_JAULBC010000012.1"/>
</dbReference>
<keyword evidence="2" id="KW-0238">DNA-binding</keyword>
<dbReference type="Pfam" id="PF01638">
    <property type="entry name" value="HxlR"/>
    <property type="match status" value="1"/>
</dbReference>
<keyword evidence="1" id="KW-0805">Transcription regulation</keyword>
<dbReference type="PANTHER" id="PTHR33204">
    <property type="entry name" value="TRANSCRIPTIONAL REGULATOR, MARR FAMILY"/>
    <property type="match status" value="1"/>
</dbReference>
<evidence type="ECO:0000256" key="3">
    <source>
        <dbReference type="ARBA" id="ARBA00023163"/>
    </source>
</evidence>
<dbReference type="InterPro" id="IPR036390">
    <property type="entry name" value="WH_DNA-bd_sf"/>
</dbReference>
<evidence type="ECO:0000256" key="1">
    <source>
        <dbReference type="ARBA" id="ARBA00023015"/>
    </source>
</evidence>
<evidence type="ECO:0000313" key="5">
    <source>
        <dbReference type="EMBL" id="MEX6690999.1"/>
    </source>
</evidence>
<comment type="caution">
    <text evidence="5">The sequence shown here is derived from an EMBL/GenBank/DDBJ whole genome shotgun (WGS) entry which is preliminary data.</text>
</comment>
<evidence type="ECO:0000313" key="6">
    <source>
        <dbReference type="Proteomes" id="UP001560573"/>
    </source>
</evidence>
<dbReference type="InterPro" id="IPR011991">
    <property type="entry name" value="ArsR-like_HTH"/>
</dbReference>
<reference evidence="5 6" key="1">
    <citation type="submission" date="2023-07" db="EMBL/GenBank/DDBJ databases">
        <authorList>
            <person name="Lian W.-H."/>
        </authorList>
    </citation>
    <scope>NUCLEOTIDE SEQUENCE [LARGE SCALE GENOMIC DNA]</scope>
    <source>
        <strain evidence="5 6">SYSU DXS3180</strain>
    </source>
</reference>
<keyword evidence="3" id="KW-0804">Transcription</keyword>
<evidence type="ECO:0000256" key="2">
    <source>
        <dbReference type="ARBA" id="ARBA00023125"/>
    </source>
</evidence>
<accession>A0ABV3ZMA5</accession>
<proteinExistence type="predicted"/>
<dbReference type="Gene3D" id="1.10.10.10">
    <property type="entry name" value="Winged helix-like DNA-binding domain superfamily/Winged helix DNA-binding domain"/>
    <property type="match status" value="1"/>
</dbReference>
<name>A0ABV3ZMA5_9BACT</name>
<organism evidence="5 6">
    <name type="scientific">Danxiaibacter flavus</name>
    <dbReference type="NCBI Taxonomy" id="3049108"/>
    <lineage>
        <taxon>Bacteria</taxon>
        <taxon>Pseudomonadati</taxon>
        <taxon>Bacteroidota</taxon>
        <taxon>Chitinophagia</taxon>
        <taxon>Chitinophagales</taxon>
        <taxon>Chitinophagaceae</taxon>
        <taxon>Danxiaibacter</taxon>
    </lineage>
</organism>
<dbReference type="InterPro" id="IPR036388">
    <property type="entry name" value="WH-like_DNA-bd_sf"/>
</dbReference>
<dbReference type="EMBL" id="JAULBC010000012">
    <property type="protein sequence ID" value="MEX6690999.1"/>
    <property type="molecule type" value="Genomic_DNA"/>
</dbReference>
<dbReference type="PROSITE" id="PS51118">
    <property type="entry name" value="HTH_HXLR"/>
    <property type="match status" value="1"/>
</dbReference>
<keyword evidence="6" id="KW-1185">Reference proteome</keyword>
<evidence type="ECO:0000259" key="4">
    <source>
        <dbReference type="PROSITE" id="PS51118"/>
    </source>
</evidence>
<sequence length="129" mass="14546">MEKHTVESCKKAKLAIRDTLDVVGGKWKLVLISVLRSGKKGFNELSREAGISPRILSKELQEMEMNGLVSREVCNTKPVTVQYELTDYSETLNEVLTAMEKWGYLHRKHVSTKSSEAFSAQDTTVSQLQ</sequence>
<protein>
    <submittedName>
        <fullName evidence="5">Helix-turn-helix domain-containing protein</fullName>
    </submittedName>
</protein>
<feature type="domain" description="HTH hxlR-type" evidence="4">
    <location>
        <begin position="9"/>
        <end position="111"/>
    </location>
</feature>
<gene>
    <name evidence="5" type="ORF">QTN47_26055</name>
</gene>
<dbReference type="InterPro" id="IPR002577">
    <property type="entry name" value="HTH_HxlR"/>
</dbReference>
<dbReference type="Proteomes" id="UP001560573">
    <property type="component" value="Unassembled WGS sequence"/>
</dbReference>